<comment type="caution">
    <text evidence="1">The sequence shown here is derived from an EMBL/GenBank/DDBJ whole genome shotgun (WGS) entry which is preliminary data.</text>
</comment>
<dbReference type="Proteomes" id="UP001352852">
    <property type="component" value="Unassembled WGS sequence"/>
</dbReference>
<accession>A0ABU7CPC1</accession>
<dbReference type="EMBL" id="JAHUTJ010001691">
    <property type="protein sequence ID" value="MED6264812.1"/>
    <property type="molecule type" value="Genomic_DNA"/>
</dbReference>
<organism evidence="1 2">
    <name type="scientific">Characodon lateralis</name>
    <dbReference type="NCBI Taxonomy" id="208331"/>
    <lineage>
        <taxon>Eukaryota</taxon>
        <taxon>Metazoa</taxon>
        <taxon>Chordata</taxon>
        <taxon>Craniata</taxon>
        <taxon>Vertebrata</taxon>
        <taxon>Euteleostomi</taxon>
        <taxon>Actinopterygii</taxon>
        <taxon>Neopterygii</taxon>
        <taxon>Teleostei</taxon>
        <taxon>Neoteleostei</taxon>
        <taxon>Acanthomorphata</taxon>
        <taxon>Ovalentaria</taxon>
        <taxon>Atherinomorphae</taxon>
        <taxon>Cyprinodontiformes</taxon>
        <taxon>Goodeidae</taxon>
        <taxon>Characodon</taxon>
    </lineage>
</organism>
<protein>
    <submittedName>
        <fullName evidence="1">Uncharacterized protein</fullName>
    </submittedName>
</protein>
<proteinExistence type="predicted"/>
<keyword evidence="2" id="KW-1185">Reference proteome</keyword>
<name>A0ABU7CPC1_9TELE</name>
<evidence type="ECO:0000313" key="2">
    <source>
        <dbReference type="Proteomes" id="UP001352852"/>
    </source>
</evidence>
<evidence type="ECO:0000313" key="1">
    <source>
        <dbReference type="EMBL" id="MED6264812.1"/>
    </source>
</evidence>
<gene>
    <name evidence="1" type="ORF">CHARACLAT_018971</name>
</gene>
<sequence>MTVLKDFLFYSDKQNKKKLSQSLQVQSLNTKMSLSPPFPPQVVEVFSLRCESNRFSVSLALFFSQLPLMWFSHPASKTVQPQLSNHSPLSHRSLPTSFFLFLW</sequence>
<reference evidence="1 2" key="1">
    <citation type="submission" date="2021-06" db="EMBL/GenBank/DDBJ databases">
        <authorList>
            <person name="Palmer J.M."/>
        </authorList>
    </citation>
    <scope>NUCLEOTIDE SEQUENCE [LARGE SCALE GENOMIC DNA]</scope>
    <source>
        <strain evidence="1 2">CL_MEX2019</strain>
        <tissue evidence="1">Muscle</tissue>
    </source>
</reference>